<comment type="caution">
    <text evidence="3">Lacks conserved residue(s) required for the propagation of feature annotation.</text>
</comment>
<reference evidence="6 7" key="1">
    <citation type="submission" date="2023-05" db="EMBL/GenBank/DDBJ databases">
        <title>B98-5 Cell Line De Novo Hybrid Assembly: An Optical Mapping Approach.</title>
        <authorList>
            <person name="Kananen K."/>
            <person name="Auerbach J.A."/>
            <person name="Kautto E."/>
            <person name="Blachly J.S."/>
        </authorList>
    </citation>
    <scope>NUCLEOTIDE SEQUENCE [LARGE SCALE GENOMIC DNA]</scope>
    <source>
        <strain evidence="6">B95-8</strain>
        <tissue evidence="6">Cell line</tissue>
    </source>
</reference>
<keyword evidence="7" id="KW-1185">Reference proteome</keyword>
<dbReference type="SUPFAM" id="SSF101912">
    <property type="entry name" value="Sema domain"/>
    <property type="match status" value="1"/>
</dbReference>
<protein>
    <submittedName>
        <fullName evidence="6">Semaphorin-3G</fullName>
    </submittedName>
</protein>
<dbReference type="InterPro" id="IPR036352">
    <property type="entry name" value="Semap_dom_sf"/>
</dbReference>
<evidence type="ECO:0000256" key="2">
    <source>
        <dbReference type="ARBA" id="ARBA00023180"/>
    </source>
</evidence>
<evidence type="ECO:0000259" key="5">
    <source>
        <dbReference type="PROSITE" id="PS51004"/>
    </source>
</evidence>
<dbReference type="Proteomes" id="UP001266305">
    <property type="component" value="Unassembled WGS sequence"/>
</dbReference>
<feature type="compositionally biased region" description="Polar residues" evidence="4">
    <location>
        <begin position="655"/>
        <end position="672"/>
    </location>
</feature>
<dbReference type="Gene3D" id="3.30.1680.10">
    <property type="entry name" value="ligand-binding face of the semaphorins, domain 2"/>
    <property type="match status" value="1"/>
</dbReference>
<accession>A0ABQ9U3A5</accession>
<dbReference type="InterPro" id="IPR027231">
    <property type="entry name" value="Semaphorin"/>
</dbReference>
<gene>
    <name evidence="6" type="primary">SEMA3G</name>
    <name evidence="6" type="ORF">P7K49_030538</name>
</gene>
<dbReference type="PANTHER" id="PTHR11036">
    <property type="entry name" value="SEMAPHORIN"/>
    <property type="match status" value="1"/>
</dbReference>
<dbReference type="PROSITE" id="PS51004">
    <property type="entry name" value="SEMA"/>
    <property type="match status" value="1"/>
</dbReference>
<proteinExistence type="predicted"/>
<dbReference type="Gene3D" id="2.130.10.10">
    <property type="entry name" value="YVTN repeat-like/Quinoprotein amine dehydrogenase"/>
    <property type="match status" value="1"/>
</dbReference>
<dbReference type="InterPro" id="IPR016201">
    <property type="entry name" value="PSI"/>
</dbReference>
<comment type="caution">
    <text evidence="6">The sequence shown here is derived from an EMBL/GenBank/DDBJ whole genome shotgun (WGS) entry which is preliminary data.</text>
</comment>
<dbReference type="Pfam" id="PF01403">
    <property type="entry name" value="Sema"/>
    <property type="match status" value="2"/>
</dbReference>
<feature type="region of interest" description="Disordered" evidence="4">
    <location>
        <begin position="648"/>
        <end position="695"/>
    </location>
</feature>
<feature type="domain" description="Sema" evidence="5">
    <location>
        <begin position="1"/>
        <end position="547"/>
    </location>
</feature>
<evidence type="ECO:0000256" key="4">
    <source>
        <dbReference type="SAM" id="MobiDB-lite"/>
    </source>
</evidence>
<dbReference type="InterPro" id="IPR001627">
    <property type="entry name" value="Semap_dom"/>
</dbReference>
<keyword evidence="1" id="KW-1015">Disulfide bond</keyword>
<evidence type="ECO:0000256" key="3">
    <source>
        <dbReference type="PROSITE-ProRule" id="PRU00352"/>
    </source>
</evidence>
<dbReference type="PANTHER" id="PTHR11036:SF20">
    <property type="entry name" value="SEMAPHORIN-3G"/>
    <property type="match status" value="1"/>
</dbReference>
<organism evidence="6 7">
    <name type="scientific">Saguinus oedipus</name>
    <name type="common">Cotton-top tamarin</name>
    <name type="synonym">Oedipomidas oedipus</name>
    <dbReference type="NCBI Taxonomy" id="9490"/>
    <lineage>
        <taxon>Eukaryota</taxon>
        <taxon>Metazoa</taxon>
        <taxon>Chordata</taxon>
        <taxon>Craniata</taxon>
        <taxon>Vertebrata</taxon>
        <taxon>Euteleostomi</taxon>
        <taxon>Mammalia</taxon>
        <taxon>Eutheria</taxon>
        <taxon>Euarchontoglires</taxon>
        <taxon>Primates</taxon>
        <taxon>Haplorrhini</taxon>
        <taxon>Platyrrhini</taxon>
        <taxon>Cebidae</taxon>
        <taxon>Callitrichinae</taxon>
        <taxon>Saguinus</taxon>
    </lineage>
</organism>
<evidence type="ECO:0000313" key="7">
    <source>
        <dbReference type="Proteomes" id="UP001266305"/>
    </source>
</evidence>
<keyword evidence="2" id="KW-0325">Glycoprotein</keyword>
<dbReference type="InterPro" id="IPR015943">
    <property type="entry name" value="WD40/YVTN_repeat-like_dom_sf"/>
</dbReference>
<dbReference type="SUPFAM" id="SSF103575">
    <property type="entry name" value="Plexin repeat"/>
    <property type="match status" value="1"/>
</dbReference>
<dbReference type="EMBL" id="JASSZA010000016">
    <property type="protein sequence ID" value="KAK2091254.1"/>
    <property type="molecule type" value="Genomic_DNA"/>
</dbReference>
<dbReference type="SMART" id="SM00423">
    <property type="entry name" value="PSI"/>
    <property type="match status" value="1"/>
</dbReference>
<evidence type="ECO:0000256" key="1">
    <source>
        <dbReference type="ARBA" id="ARBA00023157"/>
    </source>
</evidence>
<dbReference type="SMART" id="SM00630">
    <property type="entry name" value="Sema"/>
    <property type="match status" value="1"/>
</dbReference>
<sequence>MYLDEYRERLFLGGLDTVYSLRLNQEWPDPREVSWTGREEGLFESWAPPGGRPAGETACEVSGRPEVSQAVFQVLWPPQPGQREECARSGKDPLTECANFVRVLQPHNRTHLLACGTGAFQPICALISVGYRGEHVLHLEPSSVESGRGRCPYDPNHPFASTFVGREQYTGLTVDFLGQEPTIFRSGGPRPALSSNPDQSLLHDPRFVMAAQIPENSDHDNDKVYFFFTETVPSLDGDSSHVTVSRVGRVCMNDVGGQRVLVNRWSTFLKARLVCSVPGPGRAETHFDQLGEGVAKQAGGLGVRRAESCAVFQGFAVCVYHMADIWEVFNGPFAHQDGPQYQWRPYEGKVPFPRPGVVSICWGQAREARPEQMRGRALWSSPTSPGSPMAADCPSKMTSRPGRSFGSTRDYPDEVLRFTRAHPVMFRPVRPRLGRPVLVKTHLAQKLRQIVVDRVEAEDGTYDVIFLGTGRITEQGWPGWGVVGSLAVPSCPADPSNLAPDSGSVLKVIALQEGASAKPEEVVLEELQVFKQMLYVVSRLGVAQLRLHQCETYGTACVECCLARDPYCAWDGASCTHYHPNLGKRRSRRQDIRHGNPALQCLDQSQEEEVVGLVTATTVYGTEHNSTFLECLPKFPQAAVSWLLQRPGEEGPDQLTAQAMQPQHTDVQTKAHTGSRPEAGWDQSGTPASHAVMGEAPPHGLEEARIAKLLVPSWEGGEQGKKCPSTGSKGWQKSWGRGADGTLPSHPTHALPPRQVKTDERVLHTERGLLFRRLSRFDAGIYTCTSLEHGFSQTVVRLALVVIVASQLDSLFPPEPRPEEPPAHGGLASAPRKAWYKDILQLTSFTNLPQVDEYCGRVWCRGTAECLGSFRSRSQGKQAKGKSWARLELGKRVKSRVQAEHNRTPREVEAR</sequence>
<name>A0ABQ9U3A5_SAGOE</name>
<evidence type="ECO:0000313" key="6">
    <source>
        <dbReference type="EMBL" id="KAK2091254.1"/>
    </source>
</evidence>
<feature type="region of interest" description="Disordered" evidence="4">
    <location>
        <begin position="372"/>
        <end position="406"/>
    </location>
</feature>